<gene>
    <name evidence="3" type="ORF">MEDL_4544</name>
</gene>
<reference evidence="3" key="1">
    <citation type="submission" date="2021-03" db="EMBL/GenBank/DDBJ databases">
        <authorList>
            <person name="Bekaert M."/>
        </authorList>
    </citation>
    <scope>NUCLEOTIDE SEQUENCE</scope>
</reference>
<evidence type="ECO:0000313" key="3">
    <source>
        <dbReference type="EMBL" id="CAG2189131.1"/>
    </source>
</evidence>
<organism evidence="3 4">
    <name type="scientific">Mytilus edulis</name>
    <name type="common">Blue mussel</name>
    <dbReference type="NCBI Taxonomy" id="6550"/>
    <lineage>
        <taxon>Eukaryota</taxon>
        <taxon>Metazoa</taxon>
        <taxon>Spiralia</taxon>
        <taxon>Lophotrochozoa</taxon>
        <taxon>Mollusca</taxon>
        <taxon>Bivalvia</taxon>
        <taxon>Autobranchia</taxon>
        <taxon>Pteriomorphia</taxon>
        <taxon>Mytilida</taxon>
        <taxon>Mytiloidea</taxon>
        <taxon>Mytilidae</taxon>
        <taxon>Mytilinae</taxon>
        <taxon>Mytilus</taxon>
    </lineage>
</organism>
<dbReference type="Proteomes" id="UP000683360">
    <property type="component" value="Unassembled WGS sequence"/>
</dbReference>
<dbReference type="InterPro" id="IPR036770">
    <property type="entry name" value="Ankyrin_rpt-contain_sf"/>
</dbReference>
<dbReference type="AlphaFoldDB" id="A0A8S3PYI6"/>
<evidence type="ECO:0000256" key="1">
    <source>
        <dbReference type="ARBA" id="ARBA00022737"/>
    </source>
</evidence>
<dbReference type="EMBL" id="CAJPWZ010000285">
    <property type="protein sequence ID" value="CAG2189131.1"/>
    <property type="molecule type" value="Genomic_DNA"/>
</dbReference>
<dbReference type="SMART" id="SM00248">
    <property type="entry name" value="ANK"/>
    <property type="match status" value="5"/>
</dbReference>
<proteinExistence type="predicted"/>
<name>A0A8S3PYI6_MYTED</name>
<dbReference type="PANTHER" id="PTHR24189:SF50">
    <property type="entry name" value="ANKYRIN REPEAT AND SOCS BOX PROTEIN 2"/>
    <property type="match status" value="1"/>
</dbReference>
<keyword evidence="4" id="KW-1185">Reference proteome</keyword>
<evidence type="ECO:0000313" key="4">
    <source>
        <dbReference type="Proteomes" id="UP000683360"/>
    </source>
</evidence>
<protein>
    <submittedName>
        <fullName evidence="3">Uncharacterized protein</fullName>
    </submittedName>
</protein>
<keyword evidence="1" id="KW-0677">Repeat</keyword>
<accession>A0A8S3PYI6</accession>
<dbReference type="Gene3D" id="1.25.40.20">
    <property type="entry name" value="Ankyrin repeat-containing domain"/>
    <property type="match status" value="2"/>
</dbReference>
<dbReference type="OrthoDB" id="6072380at2759"/>
<dbReference type="Pfam" id="PF12796">
    <property type="entry name" value="Ank_2"/>
    <property type="match status" value="2"/>
</dbReference>
<dbReference type="SUPFAM" id="SSF48403">
    <property type="entry name" value="Ankyrin repeat"/>
    <property type="match status" value="1"/>
</dbReference>
<dbReference type="PANTHER" id="PTHR24189">
    <property type="entry name" value="MYOTROPHIN"/>
    <property type="match status" value="1"/>
</dbReference>
<evidence type="ECO:0000256" key="2">
    <source>
        <dbReference type="ARBA" id="ARBA00023043"/>
    </source>
</evidence>
<dbReference type="InterPro" id="IPR050745">
    <property type="entry name" value="Multifunctional_regulatory"/>
</dbReference>
<sequence length="278" mass="31077">MENPKNSIQVSLLQLFTDAGADVNICNTFGKTVLHCAIRNFTSDECRIQEEEEQNIKYLVRCGANVNEQDCNGDSPIFLTCGIKSVCILIESGANVNIQDKFGRTPLIANGSFPCDNFEVLDKLLAAGADVNMKDYHGSSVLHHVACNYFDLQSAIVPYFLHHGCEITHDSLGHLPCHKAYECGNKEMFEALCKCDKVVHGNNINFKFQEKRVKRTNLEGINQFVNDFQCYQESGISKLLETPGIGSVVFEQEAEMIRTAVNNLVSNLCHEISIRDEF</sequence>
<comment type="caution">
    <text evidence="3">The sequence shown here is derived from an EMBL/GenBank/DDBJ whole genome shotgun (WGS) entry which is preliminary data.</text>
</comment>
<dbReference type="InterPro" id="IPR002110">
    <property type="entry name" value="Ankyrin_rpt"/>
</dbReference>
<keyword evidence="2" id="KW-0040">ANK repeat</keyword>